<dbReference type="AlphaFoldDB" id="A0A0P4W9C6"/>
<protein>
    <recommendedName>
        <fullName evidence="8">Serine incorporator 5</fullName>
    </recommendedName>
</protein>
<evidence type="ECO:0000256" key="3">
    <source>
        <dbReference type="ARBA" id="ARBA00022692"/>
    </source>
</evidence>
<keyword evidence="4 6" id="KW-1133">Transmembrane helix</keyword>
<feature type="transmembrane region" description="Helical" evidence="6">
    <location>
        <begin position="48"/>
        <end position="66"/>
    </location>
</feature>
<feature type="transmembrane region" description="Helical" evidence="6">
    <location>
        <begin position="244"/>
        <end position="264"/>
    </location>
</feature>
<evidence type="ECO:0000313" key="7">
    <source>
        <dbReference type="EMBL" id="JAI62937.1"/>
    </source>
</evidence>
<dbReference type="Pfam" id="PF03348">
    <property type="entry name" value="Serinc"/>
    <property type="match status" value="1"/>
</dbReference>
<dbReference type="InterPro" id="IPR005016">
    <property type="entry name" value="TDE1/TMS"/>
</dbReference>
<keyword evidence="5 6" id="KW-0472">Membrane</keyword>
<evidence type="ECO:0000256" key="6">
    <source>
        <dbReference type="SAM" id="Phobius"/>
    </source>
</evidence>
<evidence type="ECO:0000256" key="2">
    <source>
        <dbReference type="ARBA" id="ARBA00006665"/>
    </source>
</evidence>
<feature type="transmembrane region" description="Helical" evidence="6">
    <location>
        <begin position="340"/>
        <end position="358"/>
    </location>
</feature>
<feature type="transmembrane region" description="Helical" evidence="6">
    <location>
        <begin position="444"/>
        <end position="464"/>
    </location>
</feature>
<evidence type="ECO:0008006" key="8">
    <source>
        <dbReference type="Google" id="ProtNLM"/>
    </source>
</evidence>
<keyword evidence="3 6" id="KW-0812">Transmembrane</keyword>
<evidence type="ECO:0000256" key="1">
    <source>
        <dbReference type="ARBA" id="ARBA00004141"/>
    </source>
</evidence>
<accession>A0A0P4W9C6</accession>
<reference evidence="7" key="1">
    <citation type="submission" date="2015-09" db="EMBL/GenBank/DDBJ databases">
        <title>Scylla olivacea transcriptome.</title>
        <authorList>
            <person name="Ikhwanuddin M."/>
        </authorList>
    </citation>
    <scope>NUCLEOTIDE SEQUENCE</scope>
</reference>
<evidence type="ECO:0000256" key="5">
    <source>
        <dbReference type="ARBA" id="ARBA00023136"/>
    </source>
</evidence>
<feature type="transmembrane region" description="Helical" evidence="6">
    <location>
        <begin position="105"/>
        <end position="126"/>
    </location>
</feature>
<name>A0A0P4W9C6_SCYOL</name>
<feature type="transmembrane region" description="Helical" evidence="6">
    <location>
        <begin position="405"/>
        <end position="424"/>
    </location>
</feature>
<dbReference type="EMBL" id="GDRN01076105">
    <property type="protein sequence ID" value="JAI62937.1"/>
    <property type="molecule type" value="Transcribed_RNA"/>
</dbReference>
<evidence type="ECO:0000256" key="4">
    <source>
        <dbReference type="ARBA" id="ARBA00022989"/>
    </source>
</evidence>
<feature type="transmembrane region" description="Helical" evidence="6">
    <location>
        <begin position="161"/>
        <end position="188"/>
    </location>
</feature>
<feature type="transmembrane region" description="Helical" evidence="6">
    <location>
        <begin position="138"/>
        <end position="155"/>
    </location>
</feature>
<feature type="transmembrane region" description="Helical" evidence="6">
    <location>
        <begin position="209"/>
        <end position="232"/>
    </location>
</feature>
<feature type="transmembrane region" description="Helical" evidence="6">
    <location>
        <begin position="276"/>
        <end position="294"/>
    </location>
</feature>
<dbReference type="PANTHER" id="PTHR10383:SF9">
    <property type="entry name" value="SERINE INCORPORATOR, ISOFORM F"/>
    <property type="match status" value="1"/>
</dbReference>
<dbReference type="PANTHER" id="PTHR10383">
    <property type="entry name" value="SERINE INCORPORATOR"/>
    <property type="match status" value="1"/>
</dbReference>
<sequence length="519" mass="58056">MSMMYGGQELIEDKSCFRAQIGCLCGTSSCRCCCRFCPSVNESTSTRIVYIMFLFFGVAIMALMMSEHVQEAIMEMFPDENEVCLWLGAGEKCEAALGYTAVYRLGFAITAYHFLLMLITCGVKSSRDCRAGLHNGMWFYKSLVLIFLCFGSFFIPDSNHLFISVWMYTAMAGAAFFIVIQLFLLVFLYHSWTDKLAARVHNGGSSCCWYGGVAVSLSILMYLICACGVFLLVKFFVPEMRCRLNLWFIGINAVSCVAVSVVAIVKKGPKDIRLRLLHSSLVCVYVIYLTWSAIGSAPREHQEQTDVWIGPGHDVHTRPLLPHEKFYCGPKVEDKMVDEILPYITLLITFITVMYSVVGTASSENCKAIEFPSCPSQQSVQRHNVEDIGGQKVARNEASGVTYSYPLFHIMLGLATLYLMMSLTDWYSPFTANLMTFGRSWSAVWIKIISSWVCLIIYFIVTIFPTMLPNSHYRTAPINVSVINGYAGSLRSVHSLDDEAAVPLSPSKQTATVHQETTV</sequence>
<comment type="similarity">
    <text evidence="2">Belongs to the TDE1 family.</text>
</comment>
<proteinExistence type="inferred from homology"/>
<comment type="subcellular location">
    <subcellularLocation>
        <location evidence="1">Membrane</location>
        <topology evidence="1">Multi-pass membrane protein</topology>
    </subcellularLocation>
</comment>
<organism evidence="7">
    <name type="scientific">Scylla olivacea</name>
    <name type="common">Orange mud crab</name>
    <name type="synonym">Cancer olivacea</name>
    <dbReference type="NCBI Taxonomy" id="85551"/>
    <lineage>
        <taxon>Eukaryota</taxon>
        <taxon>Metazoa</taxon>
        <taxon>Ecdysozoa</taxon>
        <taxon>Arthropoda</taxon>
        <taxon>Crustacea</taxon>
        <taxon>Multicrustacea</taxon>
        <taxon>Malacostraca</taxon>
        <taxon>Eumalacostraca</taxon>
        <taxon>Eucarida</taxon>
        <taxon>Decapoda</taxon>
        <taxon>Pleocyemata</taxon>
        <taxon>Brachyura</taxon>
        <taxon>Eubrachyura</taxon>
        <taxon>Portunoidea</taxon>
        <taxon>Portunidae</taxon>
        <taxon>Portuninae</taxon>
        <taxon>Scylla</taxon>
    </lineage>
</organism>
<dbReference type="GO" id="GO:0016020">
    <property type="term" value="C:membrane"/>
    <property type="evidence" value="ECO:0007669"/>
    <property type="project" value="UniProtKB-SubCell"/>
</dbReference>